<dbReference type="EMBL" id="RJKX01000013">
    <property type="protein sequence ID" value="ROP99947.1"/>
    <property type="molecule type" value="Genomic_DNA"/>
</dbReference>
<proteinExistence type="predicted"/>
<evidence type="ECO:0000313" key="4">
    <source>
        <dbReference type="Proteomes" id="UP000278222"/>
    </source>
</evidence>
<reference evidence="3 4" key="1">
    <citation type="submission" date="2018-11" db="EMBL/GenBank/DDBJ databases">
        <title>Genomic Encyclopedia of Type Strains, Phase IV (KMG-IV): sequencing the most valuable type-strain genomes for metagenomic binning, comparative biology and taxonomic classification.</title>
        <authorList>
            <person name="Goeker M."/>
        </authorList>
    </citation>
    <scope>NUCLEOTIDE SEQUENCE [LARGE SCALE GENOMIC DNA]</scope>
    <source>
        <strain evidence="3 4">DSM 5900</strain>
    </source>
</reference>
<evidence type="ECO:0000256" key="1">
    <source>
        <dbReference type="ARBA" id="ARBA00022676"/>
    </source>
</evidence>
<dbReference type="PANTHER" id="PTHR12526:SF510">
    <property type="entry name" value="D-INOSITOL 3-PHOSPHATE GLYCOSYLTRANSFERASE"/>
    <property type="match status" value="1"/>
</dbReference>
<dbReference type="PANTHER" id="PTHR12526">
    <property type="entry name" value="GLYCOSYLTRANSFERASE"/>
    <property type="match status" value="1"/>
</dbReference>
<protein>
    <submittedName>
        <fullName evidence="3">Glycosyltransferase involved in cell wall biosynthesis</fullName>
    </submittedName>
</protein>
<dbReference type="Pfam" id="PF13692">
    <property type="entry name" value="Glyco_trans_1_4"/>
    <property type="match status" value="1"/>
</dbReference>
<sequence>MAIDSSGGNSCGSRALRILHVIPHLRAGGAAGSMATTVRRLQAAGFAAEHRVLPLEAIVSPLIRIELARGGVALLPGPAAETAALAATDVILLHFWTTPASLAFIERLPPRVPVVAWIQVAGTAPPQVVPPALARRADRILLTAPCTALLPPLAGMTLPAPAEVLRAPANLEPLQGLAPVPHAGFVVTYVGTVGPGKIHPDFVALSLSAGLPDARFVLCGGGGGEPALTAAATAAGAPERFDLRGHVRDLVPVLAGSDVFGYPLAPDTYSSSDRSLQEAMAAGLPPVILPYGGIPTMVEHEVSGLVVPEREYGAALALLHADPGLRARLGAGAARHARREFDAGRTCARLAAILGEVTAGPVRTRPASPEPPPPFPAARRFADALGPWGKAFRDSLAGDDRADAAIAALPADQVRVEGGLFHQRNGMPDDGMLRYWTGLVLAAEGRIPAAARELAAAIAAGAAVERAGRRLANMRDDGVPPDPLS</sequence>
<dbReference type="Gene3D" id="3.40.50.2000">
    <property type="entry name" value="Glycogen Phosphorylase B"/>
    <property type="match status" value="2"/>
</dbReference>
<dbReference type="Proteomes" id="UP000278222">
    <property type="component" value="Unassembled WGS sequence"/>
</dbReference>
<name>A0A3N1M8C1_9PROT</name>
<keyword evidence="4" id="KW-1185">Reference proteome</keyword>
<dbReference type="RefSeq" id="WP_123689280.1">
    <property type="nucleotide sequence ID" value="NZ_AP019700.1"/>
</dbReference>
<evidence type="ECO:0000313" key="3">
    <source>
        <dbReference type="EMBL" id="ROP99947.1"/>
    </source>
</evidence>
<dbReference type="AlphaFoldDB" id="A0A3N1M8C1"/>
<keyword evidence="1" id="KW-0328">Glycosyltransferase</keyword>
<evidence type="ECO:0000256" key="2">
    <source>
        <dbReference type="ARBA" id="ARBA00022679"/>
    </source>
</evidence>
<dbReference type="CDD" id="cd03801">
    <property type="entry name" value="GT4_PimA-like"/>
    <property type="match status" value="1"/>
</dbReference>
<gene>
    <name evidence="3" type="ORF">EDC65_1742</name>
</gene>
<keyword evidence="2 3" id="KW-0808">Transferase</keyword>
<dbReference type="SUPFAM" id="SSF53756">
    <property type="entry name" value="UDP-Glycosyltransferase/glycogen phosphorylase"/>
    <property type="match status" value="1"/>
</dbReference>
<dbReference type="OrthoDB" id="9790710at2"/>
<dbReference type="GO" id="GO:0016757">
    <property type="term" value="F:glycosyltransferase activity"/>
    <property type="evidence" value="ECO:0007669"/>
    <property type="project" value="UniProtKB-KW"/>
</dbReference>
<accession>A0A3N1M8C1</accession>
<comment type="caution">
    <text evidence="3">The sequence shown here is derived from an EMBL/GenBank/DDBJ whole genome shotgun (WGS) entry which is preliminary data.</text>
</comment>
<organism evidence="3 4">
    <name type="scientific">Stella humosa</name>
    <dbReference type="NCBI Taxonomy" id="94"/>
    <lineage>
        <taxon>Bacteria</taxon>
        <taxon>Pseudomonadati</taxon>
        <taxon>Pseudomonadota</taxon>
        <taxon>Alphaproteobacteria</taxon>
        <taxon>Rhodospirillales</taxon>
        <taxon>Stellaceae</taxon>
        <taxon>Stella</taxon>
    </lineage>
</organism>